<evidence type="ECO:0000313" key="1">
    <source>
        <dbReference type="EMBL" id="MBB5932949.1"/>
    </source>
</evidence>
<accession>A0A7W9Q410</accession>
<keyword evidence="2" id="KW-1185">Reference proteome</keyword>
<proteinExistence type="predicted"/>
<gene>
    <name evidence="1" type="ORF">FHS34_008470</name>
</gene>
<dbReference type="Pfam" id="PF18616">
    <property type="entry name" value="CdiI_3"/>
    <property type="match status" value="1"/>
</dbReference>
<dbReference type="AlphaFoldDB" id="A0A7W9Q410"/>
<dbReference type="EMBL" id="JACHJK010000040">
    <property type="protein sequence ID" value="MBB5932949.1"/>
    <property type="molecule type" value="Genomic_DNA"/>
</dbReference>
<name>A0A7W9Q410_9ACTN</name>
<sequence length="110" mass="12789">MVRSVHQLRQRAIKDLSVEDLRRLISQDVGLHWLLPVALDFLRETAPQEAATGWYDDDLLSAVLTRRESVWRDNPRLARHLDETVRMLTDLSSHIKREADSYRATLADLL</sequence>
<dbReference type="InterPro" id="IPR040547">
    <property type="entry name" value="CdiI"/>
</dbReference>
<protein>
    <submittedName>
        <fullName evidence="1">Uncharacterized protein</fullName>
    </submittedName>
</protein>
<dbReference type="CDD" id="cd20691">
    <property type="entry name" value="CdiI_EC536-like"/>
    <property type="match status" value="1"/>
</dbReference>
<reference evidence="1 2" key="1">
    <citation type="submission" date="2020-08" db="EMBL/GenBank/DDBJ databases">
        <title>Genomic Encyclopedia of Type Strains, Phase III (KMG-III): the genomes of soil and plant-associated and newly described type strains.</title>
        <authorList>
            <person name="Whitman W."/>
        </authorList>
    </citation>
    <scope>NUCLEOTIDE SEQUENCE [LARGE SCALE GENOMIC DNA]</scope>
    <source>
        <strain evidence="1 2">CECT 3313</strain>
    </source>
</reference>
<dbReference type="Proteomes" id="UP000585836">
    <property type="component" value="Unassembled WGS sequence"/>
</dbReference>
<evidence type="ECO:0000313" key="2">
    <source>
        <dbReference type="Proteomes" id="UP000585836"/>
    </source>
</evidence>
<comment type="caution">
    <text evidence="1">The sequence shown here is derived from an EMBL/GenBank/DDBJ whole genome shotgun (WGS) entry which is preliminary data.</text>
</comment>
<organism evidence="1 2">
    <name type="scientific">Streptomyces echinatus</name>
    <dbReference type="NCBI Taxonomy" id="67293"/>
    <lineage>
        <taxon>Bacteria</taxon>
        <taxon>Bacillati</taxon>
        <taxon>Actinomycetota</taxon>
        <taxon>Actinomycetes</taxon>
        <taxon>Kitasatosporales</taxon>
        <taxon>Streptomycetaceae</taxon>
        <taxon>Streptomyces</taxon>
    </lineage>
</organism>